<dbReference type="Pfam" id="PF12730">
    <property type="entry name" value="ABC2_membrane_4"/>
    <property type="match status" value="1"/>
</dbReference>
<feature type="transmembrane region" description="Helical" evidence="1">
    <location>
        <begin position="96"/>
        <end position="119"/>
    </location>
</feature>
<protein>
    <submittedName>
        <fullName evidence="2">Uncharacterized protein conserved in bacteria</fullName>
    </submittedName>
</protein>
<feature type="transmembrane region" description="Helical" evidence="1">
    <location>
        <begin position="139"/>
        <end position="160"/>
    </location>
</feature>
<sequence>MRRILKAELIKLKRYNFIWAGIILMLLSVVLTLFTSMANDGSTWDFTYLIEQVIKNNMSTIFPMCITLIAGYIIAREQKDDTLKNIKVVPISYRKLLFGKLLVCGLIAIFLGIVCTLFTVIAEFLVKFPGFSVQLVGQAFIQITLNCLFLYIAVLPVIILTSRLSNGYMIGAILSFVYGYGGMFAVGSMTLANMYPITASLGLINYRSYDSAVNWNKSICIISLVSIIILSTILLINSKEGEWSKREKKKQSLKKGW</sequence>
<dbReference type="RefSeq" id="WP_115595325.1">
    <property type="nucleotide sequence ID" value="NZ_UFTA01000002.1"/>
</dbReference>
<keyword evidence="1" id="KW-0812">Transmembrane</keyword>
<gene>
    <name evidence="2" type="ORF">NCTC9810_00915</name>
</gene>
<evidence type="ECO:0000256" key="1">
    <source>
        <dbReference type="SAM" id="Phobius"/>
    </source>
</evidence>
<evidence type="ECO:0000313" key="2">
    <source>
        <dbReference type="EMBL" id="SUU92581.1"/>
    </source>
</evidence>
<name>A0A380WU50_9FIRM</name>
<feature type="transmembrane region" description="Helical" evidence="1">
    <location>
        <begin position="58"/>
        <end position="75"/>
    </location>
</feature>
<dbReference type="EMBL" id="UFTA01000002">
    <property type="protein sequence ID" value="SUU92581.1"/>
    <property type="molecule type" value="Genomic_DNA"/>
</dbReference>
<dbReference type="Proteomes" id="UP000255124">
    <property type="component" value="Unassembled WGS sequence"/>
</dbReference>
<accession>A0A380WU50</accession>
<keyword evidence="1" id="KW-0472">Membrane</keyword>
<feature type="transmembrane region" description="Helical" evidence="1">
    <location>
        <begin position="172"/>
        <end position="195"/>
    </location>
</feature>
<reference evidence="2 3" key="1">
    <citation type="submission" date="2018-06" db="EMBL/GenBank/DDBJ databases">
        <authorList>
            <consortium name="Pathogen Informatics"/>
            <person name="Doyle S."/>
        </authorList>
    </citation>
    <scope>NUCLEOTIDE SEQUENCE [LARGE SCALE GENOMIC DNA]</scope>
    <source>
        <strain evidence="2 3">NCTC9810</strain>
    </source>
</reference>
<dbReference type="OrthoDB" id="2584645at2"/>
<keyword evidence="1" id="KW-1133">Transmembrane helix</keyword>
<dbReference type="AlphaFoldDB" id="A0A380WU50"/>
<proteinExistence type="predicted"/>
<organism evidence="2 3">
    <name type="scientific">Anaerococcus octavius</name>
    <dbReference type="NCBI Taxonomy" id="54007"/>
    <lineage>
        <taxon>Bacteria</taxon>
        <taxon>Bacillati</taxon>
        <taxon>Bacillota</taxon>
        <taxon>Tissierellia</taxon>
        <taxon>Tissierellales</taxon>
        <taxon>Peptoniphilaceae</taxon>
        <taxon>Anaerococcus</taxon>
    </lineage>
</organism>
<feature type="transmembrane region" description="Helical" evidence="1">
    <location>
        <begin position="16"/>
        <end position="38"/>
    </location>
</feature>
<feature type="transmembrane region" description="Helical" evidence="1">
    <location>
        <begin position="215"/>
        <end position="236"/>
    </location>
</feature>
<evidence type="ECO:0000313" key="3">
    <source>
        <dbReference type="Proteomes" id="UP000255124"/>
    </source>
</evidence>